<gene>
    <name evidence="4" type="primary">fabG</name>
    <name evidence="4" type="ORF">E7027_04205</name>
</gene>
<evidence type="ECO:0000313" key="4">
    <source>
        <dbReference type="EMBL" id="MBE6421317.1"/>
    </source>
</evidence>
<feature type="domain" description="Ketoreductase" evidence="3">
    <location>
        <begin position="9"/>
        <end position="188"/>
    </location>
</feature>
<dbReference type="SUPFAM" id="SSF51735">
    <property type="entry name" value="NAD(P)-binding Rossmann-fold domains"/>
    <property type="match status" value="1"/>
</dbReference>
<evidence type="ECO:0000256" key="1">
    <source>
        <dbReference type="ARBA" id="ARBA00006484"/>
    </source>
</evidence>
<dbReference type="PANTHER" id="PTHR42879">
    <property type="entry name" value="3-OXOACYL-(ACYL-CARRIER-PROTEIN) REDUCTASE"/>
    <property type="match status" value="1"/>
</dbReference>
<dbReference type="GO" id="GO:0004316">
    <property type="term" value="F:3-oxoacyl-[acyl-carrier-protein] reductase (NADPH) activity"/>
    <property type="evidence" value="ECO:0007669"/>
    <property type="project" value="UniProtKB-EC"/>
</dbReference>
<dbReference type="InterPro" id="IPR050259">
    <property type="entry name" value="SDR"/>
</dbReference>
<dbReference type="Proteomes" id="UP000725649">
    <property type="component" value="Unassembled WGS sequence"/>
</dbReference>
<dbReference type="PRINTS" id="PR00081">
    <property type="entry name" value="GDHRDH"/>
</dbReference>
<dbReference type="FunFam" id="3.40.50.720:FF:000173">
    <property type="entry name" value="3-oxoacyl-[acyl-carrier protein] reductase"/>
    <property type="match status" value="1"/>
</dbReference>
<proteinExistence type="inferred from homology"/>
<dbReference type="EMBL" id="SUVG01000004">
    <property type="protein sequence ID" value="MBE6421317.1"/>
    <property type="molecule type" value="Genomic_DNA"/>
</dbReference>
<dbReference type="InterPro" id="IPR057326">
    <property type="entry name" value="KR_dom"/>
</dbReference>
<comment type="similarity">
    <text evidence="1">Belongs to the short-chain dehydrogenases/reductases (SDR) family.</text>
</comment>
<dbReference type="EC" id="1.1.1.100" evidence="4"/>
<evidence type="ECO:0000256" key="2">
    <source>
        <dbReference type="ARBA" id="ARBA00023002"/>
    </source>
</evidence>
<accession>A0A928HIQ0</accession>
<dbReference type="AlphaFoldDB" id="A0A928HIQ0"/>
<organism evidence="4 5">
    <name type="scientific">Candidatus Avelusimicrobium gallicola</name>
    <dbReference type="NCBI Taxonomy" id="2562704"/>
    <lineage>
        <taxon>Bacteria</taxon>
        <taxon>Pseudomonadati</taxon>
        <taxon>Elusimicrobiota</taxon>
        <taxon>Elusimicrobia</taxon>
        <taxon>Elusimicrobiales</taxon>
        <taxon>Elusimicrobiaceae</taxon>
        <taxon>Candidatus Avelusimicrobium</taxon>
    </lineage>
</organism>
<dbReference type="NCBIfam" id="NF004200">
    <property type="entry name" value="PRK05653.1-5"/>
    <property type="match status" value="1"/>
</dbReference>
<keyword evidence="2 4" id="KW-0560">Oxidoreductase</keyword>
<dbReference type="PRINTS" id="PR00080">
    <property type="entry name" value="SDRFAMILY"/>
</dbReference>
<comment type="caution">
    <text evidence="4">The sequence shown here is derived from an EMBL/GenBank/DDBJ whole genome shotgun (WGS) entry which is preliminary data.</text>
</comment>
<dbReference type="Pfam" id="PF13561">
    <property type="entry name" value="adh_short_C2"/>
    <property type="match status" value="1"/>
</dbReference>
<name>A0A928HIQ0_9BACT</name>
<reference evidence="4" key="1">
    <citation type="submission" date="2019-04" db="EMBL/GenBank/DDBJ databases">
        <title>Evolution of Biomass-Degrading Anaerobic Consortia Revealed by Metagenomics.</title>
        <authorList>
            <person name="Peng X."/>
        </authorList>
    </citation>
    <scope>NUCLEOTIDE SEQUENCE</scope>
    <source>
        <strain evidence="4">SIG66</strain>
    </source>
</reference>
<dbReference type="InterPro" id="IPR002347">
    <property type="entry name" value="SDR_fam"/>
</dbReference>
<dbReference type="SMART" id="SM00822">
    <property type="entry name" value="PKS_KR"/>
    <property type="match status" value="1"/>
</dbReference>
<dbReference type="PANTHER" id="PTHR42879:SF2">
    <property type="entry name" value="3-OXOACYL-[ACYL-CARRIER-PROTEIN] REDUCTASE FABG"/>
    <property type="match status" value="1"/>
</dbReference>
<sequence>MTNTPSSRKIALVTGASRGIGLAVAKQLAKDGFDIWLNYHSNHTAAEKAKTEIEALGACVTLLPFDVANATAVRAALNPLLEKNTPYVLVNNAGIRKDNLLIWMQDEDWSQVISTVLGGFHNVTKTVLAAMIHAKEGRIVNISSAAAHAPVPGQTNYSAAKAGILGATRSLALEVAKRNILVNAVSPGFIETEMLDGLPMDKILPLIPLRRLGKPQEVAEVVSFLCSPKASYITGQAFQVNGGVAM</sequence>
<protein>
    <submittedName>
        <fullName evidence="4">3-oxoacyl-ACP reductase FabG</fullName>
        <ecNumber evidence="4">1.1.1.100</ecNumber>
    </submittedName>
</protein>
<dbReference type="Gene3D" id="3.40.50.720">
    <property type="entry name" value="NAD(P)-binding Rossmann-like Domain"/>
    <property type="match status" value="1"/>
</dbReference>
<dbReference type="InterPro" id="IPR036291">
    <property type="entry name" value="NAD(P)-bd_dom_sf"/>
</dbReference>
<evidence type="ECO:0000259" key="3">
    <source>
        <dbReference type="SMART" id="SM00822"/>
    </source>
</evidence>
<evidence type="ECO:0000313" key="5">
    <source>
        <dbReference type="Proteomes" id="UP000725649"/>
    </source>
</evidence>
<dbReference type="NCBIfam" id="NF009466">
    <property type="entry name" value="PRK12826.1-2"/>
    <property type="match status" value="1"/>
</dbReference>